<comment type="similarity">
    <text evidence="2">Belongs to the major facilitator superfamily. Bcr/CmlA family.</text>
</comment>
<keyword evidence="5 8" id="KW-0812">Transmembrane</keyword>
<feature type="domain" description="Major facilitator superfamily (MFS) profile" evidence="9">
    <location>
        <begin position="24"/>
        <end position="410"/>
    </location>
</feature>
<evidence type="ECO:0000256" key="1">
    <source>
        <dbReference type="ARBA" id="ARBA00004651"/>
    </source>
</evidence>
<keyword evidence="7 8" id="KW-0472">Membrane</keyword>
<feature type="transmembrane region" description="Helical" evidence="8">
    <location>
        <begin position="320"/>
        <end position="346"/>
    </location>
</feature>
<feature type="transmembrane region" description="Helical" evidence="8">
    <location>
        <begin position="383"/>
        <end position="405"/>
    </location>
</feature>
<dbReference type="AlphaFoldDB" id="A0A3N1D6Q9"/>
<feature type="transmembrane region" description="Helical" evidence="8">
    <location>
        <begin position="148"/>
        <end position="170"/>
    </location>
</feature>
<feature type="transmembrane region" description="Helical" evidence="8">
    <location>
        <begin position="231"/>
        <end position="252"/>
    </location>
</feature>
<keyword evidence="4" id="KW-1003">Cell membrane</keyword>
<accession>A0A3N1D6Q9</accession>
<sequence>MTSPPSPSAPPAAPPAGDRPRLALILALGSLSALGPLSMDLYLPGFPQIAERLDTSGGLVQLTLTTCLIGLAAGQLVAGPLSDAFGRKRPLVIGMTAYLLATLACALAPSVEALIGARLVQGLAGAAGLVIARAIVRDMFQGLAAARFFSTLMLVSALAPVIAPVLGGVILEFTVWRGVFVVLAAFGAVMLAGCVLVIPETLPRDRRVTGGLGASLHAGWALLRRPAFTGYMLTGALGFAAVFCYIGGSSLVLQDAYGVSPTTFSLLFGLNAIGLAVAGQINGKLLLGRFRAHTVLGGGLTALTLSAAGLIAASQTGAPLPWVAALLFCCTSSMGLILPTTTTLALDRAGTAAGTASAFLGAAQFGTAGVSPVLTGLGDTSSALPMSLAMLALSLLAHLAFLSFLRPWRRLPDPLLAR</sequence>
<feature type="transmembrane region" description="Helical" evidence="8">
    <location>
        <begin position="21"/>
        <end position="39"/>
    </location>
</feature>
<evidence type="ECO:0000313" key="10">
    <source>
        <dbReference type="EMBL" id="ROO89149.1"/>
    </source>
</evidence>
<feature type="transmembrane region" description="Helical" evidence="8">
    <location>
        <begin position="59"/>
        <end position="78"/>
    </location>
</feature>
<keyword evidence="3" id="KW-0813">Transport</keyword>
<dbReference type="InterPro" id="IPR005829">
    <property type="entry name" value="Sugar_transporter_CS"/>
</dbReference>
<feature type="transmembrane region" description="Helical" evidence="8">
    <location>
        <begin position="295"/>
        <end position="314"/>
    </location>
</feature>
<gene>
    <name evidence="10" type="ORF">EDD29_6836</name>
</gene>
<feature type="transmembrane region" description="Helical" evidence="8">
    <location>
        <begin position="90"/>
        <end position="109"/>
    </location>
</feature>
<evidence type="ECO:0000256" key="4">
    <source>
        <dbReference type="ARBA" id="ARBA00022475"/>
    </source>
</evidence>
<evidence type="ECO:0000256" key="6">
    <source>
        <dbReference type="ARBA" id="ARBA00022989"/>
    </source>
</evidence>
<dbReference type="InterPro" id="IPR011701">
    <property type="entry name" value="MFS"/>
</dbReference>
<evidence type="ECO:0000256" key="3">
    <source>
        <dbReference type="ARBA" id="ARBA00022448"/>
    </source>
</evidence>
<comment type="subcellular location">
    <subcellularLocation>
        <location evidence="1">Cell membrane</location>
        <topology evidence="1">Multi-pass membrane protein</topology>
    </subcellularLocation>
</comment>
<dbReference type="SUPFAM" id="SSF103473">
    <property type="entry name" value="MFS general substrate transporter"/>
    <property type="match status" value="1"/>
</dbReference>
<evidence type="ECO:0000313" key="11">
    <source>
        <dbReference type="Proteomes" id="UP000272400"/>
    </source>
</evidence>
<feature type="transmembrane region" description="Helical" evidence="8">
    <location>
        <begin position="264"/>
        <end position="283"/>
    </location>
</feature>
<feature type="transmembrane region" description="Helical" evidence="8">
    <location>
        <begin position="358"/>
        <end position="377"/>
    </location>
</feature>
<feature type="transmembrane region" description="Helical" evidence="8">
    <location>
        <begin position="176"/>
        <end position="198"/>
    </location>
</feature>
<dbReference type="Pfam" id="PF07690">
    <property type="entry name" value="MFS_1"/>
    <property type="match status" value="1"/>
</dbReference>
<feature type="transmembrane region" description="Helical" evidence="8">
    <location>
        <begin position="115"/>
        <end position="136"/>
    </location>
</feature>
<name>A0A3N1D6Q9_9ACTN</name>
<dbReference type="GO" id="GO:0005886">
    <property type="term" value="C:plasma membrane"/>
    <property type="evidence" value="ECO:0007669"/>
    <property type="project" value="UniProtKB-SubCell"/>
</dbReference>
<dbReference type="PROSITE" id="PS50850">
    <property type="entry name" value="MFS"/>
    <property type="match status" value="1"/>
</dbReference>
<dbReference type="CDD" id="cd17320">
    <property type="entry name" value="MFS_MdfA_MDR_like"/>
    <property type="match status" value="1"/>
</dbReference>
<dbReference type="GO" id="GO:0042910">
    <property type="term" value="F:xenobiotic transmembrane transporter activity"/>
    <property type="evidence" value="ECO:0007669"/>
    <property type="project" value="InterPro"/>
</dbReference>
<evidence type="ECO:0000256" key="7">
    <source>
        <dbReference type="ARBA" id="ARBA00023136"/>
    </source>
</evidence>
<evidence type="ECO:0000259" key="9">
    <source>
        <dbReference type="PROSITE" id="PS50850"/>
    </source>
</evidence>
<dbReference type="InterPro" id="IPR036259">
    <property type="entry name" value="MFS_trans_sf"/>
</dbReference>
<dbReference type="InterPro" id="IPR004812">
    <property type="entry name" value="Efflux_drug-R_Bcr/CmlA"/>
</dbReference>
<organism evidence="10 11">
    <name type="scientific">Actinocorallia herbida</name>
    <dbReference type="NCBI Taxonomy" id="58109"/>
    <lineage>
        <taxon>Bacteria</taxon>
        <taxon>Bacillati</taxon>
        <taxon>Actinomycetota</taxon>
        <taxon>Actinomycetes</taxon>
        <taxon>Streptosporangiales</taxon>
        <taxon>Thermomonosporaceae</taxon>
        <taxon>Actinocorallia</taxon>
    </lineage>
</organism>
<dbReference type="FunFam" id="1.20.1720.10:FF:000005">
    <property type="entry name" value="Bcr/CflA family efflux transporter"/>
    <property type="match status" value="1"/>
</dbReference>
<proteinExistence type="inferred from homology"/>
<dbReference type="GO" id="GO:1990961">
    <property type="term" value="P:xenobiotic detoxification by transmembrane export across the plasma membrane"/>
    <property type="evidence" value="ECO:0007669"/>
    <property type="project" value="InterPro"/>
</dbReference>
<dbReference type="InterPro" id="IPR020846">
    <property type="entry name" value="MFS_dom"/>
</dbReference>
<dbReference type="Gene3D" id="1.20.1720.10">
    <property type="entry name" value="Multidrug resistance protein D"/>
    <property type="match status" value="1"/>
</dbReference>
<evidence type="ECO:0000256" key="2">
    <source>
        <dbReference type="ARBA" id="ARBA00006236"/>
    </source>
</evidence>
<evidence type="ECO:0000256" key="5">
    <source>
        <dbReference type="ARBA" id="ARBA00022692"/>
    </source>
</evidence>
<keyword evidence="11" id="KW-1185">Reference proteome</keyword>
<dbReference type="PROSITE" id="PS00216">
    <property type="entry name" value="SUGAR_TRANSPORT_1"/>
    <property type="match status" value="1"/>
</dbReference>
<comment type="caution">
    <text evidence="10">The sequence shown here is derived from an EMBL/GenBank/DDBJ whole genome shotgun (WGS) entry which is preliminary data.</text>
</comment>
<reference evidence="10 11" key="1">
    <citation type="submission" date="2018-11" db="EMBL/GenBank/DDBJ databases">
        <title>Sequencing the genomes of 1000 actinobacteria strains.</title>
        <authorList>
            <person name="Klenk H.-P."/>
        </authorList>
    </citation>
    <scope>NUCLEOTIDE SEQUENCE [LARGE SCALE GENOMIC DNA]</scope>
    <source>
        <strain evidence="10 11">DSM 44254</strain>
    </source>
</reference>
<keyword evidence="6 8" id="KW-1133">Transmembrane helix</keyword>
<evidence type="ECO:0000256" key="8">
    <source>
        <dbReference type="SAM" id="Phobius"/>
    </source>
</evidence>
<dbReference type="NCBIfam" id="TIGR00710">
    <property type="entry name" value="efflux_Bcr_CflA"/>
    <property type="match status" value="1"/>
</dbReference>
<dbReference type="RefSeq" id="WP_123668295.1">
    <property type="nucleotide sequence ID" value="NZ_RJKE01000001.1"/>
</dbReference>
<dbReference type="PANTHER" id="PTHR23502:SF132">
    <property type="entry name" value="POLYAMINE TRANSPORTER 2-RELATED"/>
    <property type="match status" value="1"/>
</dbReference>
<dbReference type="PANTHER" id="PTHR23502">
    <property type="entry name" value="MAJOR FACILITATOR SUPERFAMILY"/>
    <property type="match status" value="1"/>
</dbReference>
<dbReference type="PRINTS" id="PR00173">
    <property type="entry name" value="EDTRNSPORT"/>
</dbReference>
<protein>
    <submittedName>
        <fullName evidence="10">DHA1 family bicyclomycin/chloramphenicol resistance-like MFS transporter</fullName>
    </submittedName>
</protein>
<dbReference type="EMBL" id="RJKE01000001">
    <property type="protein sequence ID" value="ROO89149.1"/>
    <property type="molecule type" value="Genomic_DNA"/>
</dbReference>
<dbReference type="OrthoDB" id="9814303at2"/>
<dbReference type="Proteomes" id="UP000272400">
    <property type="component" value="Unassembled WGS sequence"/>
</dbReference>